<evidence type="ECO:0000256" key="4">
    <source>
        <dbReference type="ARBA" id="ARBA00022993"/>
    </source>
</evidence>
<keyword evidence="2 5" id="KW-0547">Nucleotide-binding</keyword>
<keyword evidence="5 7" id="KW-0418">Kinase</keyword>
<dbReference type="Proteomes" id="UP001500936">
    <property type="component" value="Unassembled WGS sequence"/>
</dbReference>
<protein>
    <recommendedName>
        <fullName evidence="5 6">Dephospho-CoA kinase</fullName>
        <ecNumber evidence="5 6">2.7.1.24</ecNumber>
    </recommendedName>
    <alternativeName>
        <fullName evidence="5">Dephosphocoenzyme A kinase</fullName>
    </alternativeName>
</protein>
<comment type="caution">
    <text evidence="7">The sequence shown here is derived from an EMBL/GenBank/DDBJ whole genome shotgun (WGS) entry which is preliminary data.</text>
</comment>
<dbReference type="HAMAP" id="MF_00376">
    <property type="entry name" value="Dephospho_CoA_kinase"/>
    <property type="match status" value="1"/>
</dbReference>
<dbReference type="CDD" id="cd02022">
    <property type="entry name" value="DPCK"/>
    <property type="match status" value="1"/>
</dbReference>
<dbReference type="Pfam" id="PF01121">
    <property type="entry name" value="CoaE"/>
    <property type="match status" value="1"/>
</dbReference>
<dbReference type="PANTHER" id="PTHR10695">
    <property type="entry name" value="DEPHOSPHO-COA KINASE-RELATED"/>
    <property type="match status" value="1"/>
</dbReference>
<dbReference type="SUPFAM" id="SSF52540">
    <property type="entry name" value="P-loop containing nucleoside triphosphate hydrolases"/>
    <property type="match status" value="1"/>
</dbReference>
<feature type="binding site" evidence="5">
    <location>
        <begin position="16"/>
        <end position="21"/>
    </location>
    <ligand>
        <name>ATP</name>
        <dbReference type="ChEBI" id="CHEBI:30616"/>
    </ligand>
</feature>
<evidence type="ECO:0000256" key="1">
    <source>
        <dbReference type="ARBA" id="ARBA00009018"/>
    </source>
</evidence>
<evidence type="ECO:0000256" key="6">
    <source>
        <dbReference type="NCBIfam" id="TIGR00152"/>
    </source>
</evidence>
<dbReference type="NCBIfam" id="TIGR00152">
    <property type="entry name" value="dephospho-CoA kinase"/>
    <property type="match status" value="1"/>
</dbReference>
<keyword evidence="3 5" id="KW-0067">ATP-binding</keyword>
<comment type="similarity">
    <text evidence="1 5">Belongs to the CoaE family.</text>
</comment>
<dbReference type="GO" id="GO:0016301">
    <property type="term" value="F:kinase activity"/>
    <property type="evidence" value="ECO:0007669"/>
    <property type="project" value="UniProtKB-KW"/>
</dbReference>
<comment type="function">
    <text evidence="5">Catalyzes the phosphorylation of the 3'-hydroxyl group of dephosphocoenzyme A to form coenzyme A.</text>
</comment>
<dbReference type="EC" id="2.7.1.24" evidence="5 6"/>
<keyword evidence="5" id="KW-0963">Cytoplasm</keyword>
<dbReference type="PROSITE" id="PS51219">
    <property type="entry name" value="DPCK"/>
    <property type="match status" value="1"/>
</dbReference>
<proteinExistence type="inferred from homology"/>
<organism evidence="7 8">
    <name type="scientific">Nibrella viscosa</name>
    <dbReference type="NCBI Taxonomy" id="1084524"/>
    <lineage>
        <taxon>Bacteria</taxon>
        <taxon>Pseudomonadati</taxon>
        <taxon>Bacteroidota</taxon>
        <taxon>Cytophagia</taxon>
        <taxon>Cytophagales</taxon>
        <taxon>Spirosomataceae</taxon>
        <taxon>Nibrella</taxon>
    </lineage>
</organism>
<evidence type="ECO:0000256" key="3">
    <source>
        <dbReference type="ARBA" id="ARBA00022840"/>
    </source>
</evidence>
<keyword evidence="8" id="KW-1185">Reference proteome</keyword>
<dbReference type="InterPro" id="IPR001977">
    <property type="entry name" value="Depp_CoAkinase"/>
</dbReference>
<comment type="pathway">
    <text evidence="5">Cofactor biosynthesis; coenzyme A biosynthesis; CoA from (R)-pantothenate: step 5/5.</text>
</comment>
<gene>
    <name evidence="5 7" type="primary">coaE</name>
    <name evidence="7" type="ORF">GCM10023187_08560</name>
</gene>
<dbReference type="EMBL" id="BAABHB010000001">
    <property type="protein sequence ID" value="GAA4398175.1"/>
    <property type="molecule type" value="Genomic_DNA"/>
</dbReference>
<dbReference type="RefSeq" id="WP_345264283.1">
    <property type="nucleotide sequence ID" value="NZ_BAABHB010000001.1"/>
</dbReference>
<dbReference type="InterPro" id="IPR027417">
    <property type="entry name" value="P-loop_NTPase"/>
</dbReference>
<keyword evidence="4 5" id="KW-0173">Coenzyme A biosynthesis</keyword>
<dbReference type="PANTHER" id="PTHR10695:SF46">
    <property type="entry name" value="BIFUNCTIONAL COENZYME A SYNTHASE-RELATED"/>
    <property type="match status" value="1"/>
</dbReference>
<evidence type="ECO:0000313" key="8">
    <source>
        <dbReference type="Proteomes" id="UP001500936"/>
    </source>
</evidence>
<comment type="catalytic activity">
    <reaction evidence="5">
        <text>3'-dephospho-CoA + ATP = ADP + CoA + H(+)</text>
        <dbReference type="Rhea" id="RHEA:18245"/>
        <dbReference type="ChEBI" id="CHEBI:15378"/>
        <dbReference type="ChEBI" id="CHEBI:30616"/>
        <dbReference type="ChEBI" id="CHEBI:57287"/>
        <dbReference type="ChEBI" id="CHEBI:57328"/>
        <dbReference type="ChEBI" id="CHEBI:456216"/>
        <dbReference type="EC" id="2.7.1.24"/>
    </reaction>
</comment>
<reference evidence="8" key="1">
    <citation type="journal article" date="2019" name="Int. J. Syst. Evol. Microbiol.">
        <title>The Global Catalogue of Microorganisms (GCM) 10K type strain sequencing project: providing services to taxonomists for standard genome sequencing and annotation.</title>
        <authorList>
            <consortium name="The Broad Institute Genomics Platform"/>
            <consortium name="The Broad Institute Genome Sequencing Center for Infectious Disease"/>
            <person name="Wu L."/>
            <person name="Ma J."/>
        </authorList>
    </citation>
    <scope>NUCLEOTIDE SEQUENCE [LARGE SCALE GENOMIC DNA]</scope>
    <source>
        <strain evidence="8">JCM 17925</strain>
    </source>
</reference>
<evidence type="ECO:0000256" key="5">
    <source>
        <dbReference type="HAMAP-Rule" id="MF_00376"/>
    </source>
</evidence>
<evidence type="ECO:0000256" key="2">
    <source>
        <dbReference type="ARBA" id="ARBA00022741"/>
    </source>
</evidence>
<name>A0ABP8JZQ7_9BACT</name>
<comment type="subcellular location">
    <subcellularLocation>
        <location evidence="5">Cytoplasm</location>
    </subcellularLocation>
</comment>
<evidence type="ECO:0000313" key="7">
    <source>
        <dbReference type="EMBL" id="GAA4398175.1"/>
    </source>
</evidence>
<sequence length="204" mass="23202">MNQQRPLQIGVTGGIGSGKSTVCRVFEALGAPVYEADKQAIWLTNHDPILKADIIRLLGPQAYDEAGHYNRRWVAAQVFSSPDLLMRLNMLIHPRVLADTQHWVDNYRDKPYVIKEAALMREAGNGNTLDSVIVVHAPVDVRIQRILRRDPHRTEADIRNIINSQISDDERLKIADYVLFNDERQLLMPQILQLHHAFSQTVPA</sequence>
<keyword evidence="5" id="KW-0808">Transferase</keyword>
<accession>A0ABP8JZQ7</accession>
<dbReference type="Gene3D" id="3.40.50.300">
    <property type="entry name" value="P-loop containing nucleotide triphosphate hydrolases"/>
    <property type="match status" value="1"/>
</dbReference>